<dbReference type="Proteomes" id="UP000077927">
    <property type="component" value="Chromosome 2"/>
</dbReference>
<dbReference type="KEGG" id="rin:ACS15_4142"/>
<gene>
    <name evidence="1" type="ORF">ACS15_4142</name>
</gene>
<accession>A0AAC9BJB5</accession>
<protein>
    <submittedName>
        <fullName evidence="1">Uncharacterized protein</fullName>
    </submittedName>
</protein>
<evidence type="ECO:0000313" key="2">
    <source>
        <dbReference type="Proteomes" id="UP000077927"/>
    </source>
</evidence>
<dbReference type="EMBL" id="CP012606">
    <property type="protein sequence ID" value="ANH75188.1"/>
    <property type="molecule type" value="Genomic_DNA"/>
</dbReference>
<name>A0AAC9BJB5_9RALS</name>
<organism evidence="1 2">
    <name type="scientific">Ralstonia insidiosa</name>
    <dbReference type="NCBI Taxonomy" id="190721"/>
    <lineage>
        <taxon>Bacteria</taxon>
        <taxon>Pseudomonadati</taxon>
        <taxon>Pseudomonadota</taxon>
        <taxon>Betaproteobacteria</taxon>
        <taxon>Burkholderiales</taxon>
        <taxon>Burkholderiaceae</taxon>
        <taxon>Ralstonia</taxon>
    </lineage>
</organism>
<evidence type="ECO:0000313" key="1">
    <source>
        <dbReference type="EMBL" id="ANH75188.1"/>
    </source>
</evidence>
<dbReference type="AlphaFoldDB" id="A0AAC9BJB5"/>
<sequence>MVSDCDRKCSLHAFRPYPQRHASGKLKSALRDLPERLYGAQRKPALS</sequence>
<proteinExistence type="predicted"/>
<reference evidence="1 2" key="1">
    <citation type="submission" date="2015-09" db="EMBL/GenBank/DDBJ databases">
        <authorList>
            <person name="Xu Y."/>
            <person name="Nagy A."/>
            <person name="Liu N.T."/>
            <person name="Nou X."/>
        </authorList>
    </citation>
    <scope>NUCLEOTIDE SEQUENCE [LARGE SCALE GENOMIC DNA]</scope>
    <source>
        <strain evidence="1 2">FC1138</strain>
    </source>
</reference>